<evidence type="ECO:0000313" key="2">
    <source>
        <dbReference type="Proteomes" id="UP000640333"/>
    </source>
</evidence>
<dbReference type="RefSeq" id="WP_193954557.1">
    <property type="nucleotide sequence ID" value="NZ_JADEYS010000019.1"/>
</dbReference>
<comment type="caution">
    <text evidence="1">The sequence shown here is derived from an EMBL/GenBank/DDBJ whole genome shotgun (WGS) entry which is preliminary data.</text>
</comment>
<dbReference type="AlphaFoldDB" id="A0A8J7FRV3"/>
<evidence type="ECO:0000313" key="1">
    <source>
        <dbReference type="EMBL" id="MBE9398862.1"/>
    </source>
</evidence>
<dbReference type="EMBL" id="JADEYS010000019">
    <property type="protein sequence ID" value="MBE9398862.1"/>
    <property type="molecule type" value="Genomic_DNA"/>
</dbReference>
<gene>
    <name evidence="1" type="ORF">IOQ59_16495</name>
</gene>
<organism evidence="1 2">
    <name type="scientific">Pontibacterium sinense</name>
    <dbReference type="NCBI Taxonomy" id="2781979"/>
    <lineage>
        <taxon>Bacteria</taxon>
        <taxon>Pseudomonadati</taxon>
        <taxon>Pseudomonadota</taxon>
        <taxon>Gammaproteobacteria</taxon>
        <taxon>Oceanospirillales</taxon>
        <taxon>Oceanospirillaceae</taxon>
        <taxon>Pontibacterium</taxon>
    </lineage>
</organism>
<keyword evidence="2" id="KW-1185">Reference proteome</keyword>
<sequence length="671" mass="74559">MKNLINKLLRRKTETVIDDHVTEIAQDPETVSINPFTGQPVDQQDDHLHQDVDLAETLPDVPEGASRERFNLLKLNTLAGYFSVGPSFAMIAFQAGSFGLRGALIRNSRHYAVPAIVAESRNVDFTRAIAEVMEQLKQHQRRLPKRAILITPSVVSSLVDLPVSPLRPRSDEQMQELIRWELEGAVTQQNKQWLIGSMLVERGYLSPQQRDELVTELQLRQSQGGESAMIRFGDLAVQMKYISYAQLEECFSLQGKLVALDDDLVYGWQAEENLSEQTLSDEVLLSAEEDNNSAHKWLVSGMSKEVRRRWVGAFNLNGLKIEAFYPSVGASFASLSHRCTDQEQWLIELHQEQLACISGHAGGVTEIQVAERLPGAVDAHQINTLTGVLPSDLKNLYINHQELLGDQQLRQLSLELGINVHSLTLDAPDLVTPDGLSDDALLSLSGAADHFLNHVSRARLSWIAARDIEPPIWQKLLQPKTLKLSAAIVVISTLAGFMLWMHANMWQQEQRLAELNEKFEKESAKQKQFGSIISQQSGLKALIADAQLEVGKNTELLSQLSRELPQQQLTVPVLLKAISISIPTGVKLVSVQRTAGQVQIRAEAGGDSQGQEFTHNLNQLLKPMNLQVRSSDVIHDPENLTPLPYTIDIVLQTAVTPLHSSTPPTQSGTRS</sequence>
<proteinExistence type="predicted"/>
<reference evidence="1" key="1">
    <citation type="submission" date="2020-10" db="EMBL/GenBank/DDBJ databases">
        <title>Bacterium isolated from coastal waters sediment.</title>
        <authorList>
            <person name="Chen R.-J."/>
            <person name="Lu D.-C."/>
            <person name="Zhu K.-L."/>
            <person name="Du Z.-J."/>
        </authorList>
    </citation>
    <scope>NUCLEOTIDE SEQUENCE</scope>
    <source>
        <strain evidence="1">N1Y112</strain>
    </source>
</reference>
<protein>
    <submittedName>
        <fullName evidence="1">Uncharacterized protein</fullName>
    </submittedName>
</protein>
<name>A0A8J7FRV3_9GAMM</name>
<accession>A0A8J7FRV3</accession>
<dbReference type="Proteomes" id="UP000640333">
    <property type="component" value="Unassembled WGS sequence"/>
</dbReference>